<evidence type="ECO:0000256" key="1">
    <source>
        <dbReference type="ARBA" id="ARBA00022670"/>
    </source>
</evidence>
<dbReference type="Pfam" id="PF00557">
    <property type="entry name" value="Peptidase_M24"/>
    <property type="match status" value="1"/>
</dbReference>
<gene>
    <name evidence="7" type="ORF">ACFSKQ_17920</name>
</gene>
<dbReference type="InterPro" id="IPR001714">
    <property type="entry name" value="Pept_M24_MAP"/>
</dbReference>
<dbReference type="SUPFAM" id="SSF53092">
    <property type="entry name" value="Creatinase/prolidase N-terminal domain"/>
    <property type="match status" value="1"/>
</dbReference>
<dbReference type="InterPro" id="IPR000587">
    <property type="entry name" value="Creatinase_N"/>
</dbReference>
<sequence length="394" mass="42012">MSDRTVDVEGIGDGELLARVARAQELMRAAGVAALYLDTSQNLFYFTGLGLKPTERLHGAIIPAEGPVVFLSPAFEEPKTRSLLRIGEDIRVWEEHEDPTALVVEVLESLGCSGGAVAVDPATPFFTFDGLRRAGNRYDFVNGLSITAACRMVKSPAEIALMKRANEITLEVHKAAARIMREGISTTEVAAFVQEAHRRLGAVPPAGGPLVLFGEATAFPHGVGYAQTLREGDMVLLDLGGFVKGYRSDITRSYVFGTPDARQREIWALEQKAQAAGMAAAVPGAPCEAIDAAARGVVEAAGFGPGYALPGLPHRTGHGIGLDVHEESYIVKGNATPLAPGMCFSIEPTICIYGEFGIRLEDCAYMTAEGARWFTTPCASVDDPFGYETQGAVH</sequence>
<dbReference type="RefSeq" id="WP_245195616.1">
    <property type="nucleotide sequence ID" value="NZ_CP072611.1"/>
</dbReference>
<dbReference type="PANTHER" id="PTHR46112:SF3">
    <property type="entry name" value="AMINOPEPTIDASE YPDF"/>
    <property type="match status" value="1"/>
</dbReference>
<dbReference type="InterPro" id="IPR050659">
    <property type="entry name" value="Peptidase_M24B"/>
</dbReference>
<comment type="caution">
    <text evidence="7">The sequence shown here is derived from an EMBL/GenBank/DDBJ whole genome shotgun (WGS) entry which is preliminary data.</text>
</comment>
<reference evidence="8" key="1">
    <citation type="journal article" date="2019" name="Int. J. Syst. Evol. Microbiol.">
        <title>The Global Catalogue of Microorganisms (GCM) 10K type strain sequencing project: providing services to taxonomists for standard genome sequencing and annotation.</title>
        <authorList>
            <consortium name="The Broad Institute Genomics Platform"/>
            <consortium name="The Broad Institute Genome Sequencing Center for Infectious Disease"/>
            <person name="Wu L."/>
            <person name="Ma J."/>
        </authorList>
    </citation>
    <scope>NUCLEOTIDE SEQUENCE [LARGE SCALE GENOMIC DNA]</scope>
    <source>
        <strain evidence="8">ZS-35-S2</strain>
    </source>
</reference>
<protein>
    <submittedName>
        <fullName evidence="7">M24 family metallopeptidase</fullName>
    </submittedName>
</protein>
<dbReference type="PROSITE" id="PS00491">
    <property type="entry name" value="PROLINE_PEPTIDASE"/>
    <property type="match status" value="1"/>
</dbReference>
<dbReference type="EMBL" id="JBHUIJ010000028">
    <property type="protein sequence ID" value="MFD2239329.1"/>
    <property type="molecule type" value="Genomic_DNA"/>
</dbReference>
<dbReference type="InterPro" id="IPR001131">
    <property type="entry name" value="Peptidase_M24B_aminopep-P_CS"/>
</dbReference>
<evidence type="ECO:0000256" key="3">
    <source>
        <dbReference type="ARBA" id="ARBA00022801"/>
    </source>
</evidence>
<organism evidence="7 8">
    <name type="scientific">Aureimonas populi</name>
    <dbReference type="NCBI Taxonomy" id="1701758"/>
    <lineage>
        <taxon>Bacteria</taxon>
        <taxon>Pseudomonadati</taxon>
        <taxon>Pseudomonadota</taxon>
        <taxon>Alphaproteobacteria</taxon>
        <taxon>Hyphomicrobiales</taxon>
        <taxon>Aurantimonadaceae</taxon>
        <taxon>Aureimonas</taxon>
    </lineage>
</organism>
<feature type="domain" description="Peptidase M24" evidence="5">
    <location>
        <begin position="161"/>
        <end position="367"/>
    </location>
</feature>
<evidence type="ECO:0000313" key="7">
    <source>
        <dbReference type="EMBL" id="MFD2239329.1"/>
    </source>
</evidence>
<dbReference type="InterPro" id="IPR000994">
    <property type="entry name" value="Pept_M24"/>
</dbReference>
<name>A0ABW5CQ49_9HYPH</name>
<keyword evidence="2" id="KW-0479">Metal-binding</keyword>
<evidence type="ECO:0000256" key="2">
    <source>
        <dbReference type="ARBA" id="ARBA00022723"/>
    </source>
</evidence>
<keyword evidence="8" id="KW-1185">Reference proteome</keyword>
<dbReference type="PANTHER" id="PTHR46112">
    <property type="entry name" value="AMINOPEPTIDASE"/>
    <property type="match status" value="1"/>
</dbReference>
<dbReference type="InterPro" id="IPR036005">
    <property type="entry name" value="Creatinase/aminopeptidase-like"/>
</dbReference>
<dbReference type="Gene3D" id="3.40.350.10">
    <property type="entry name" value="Creatinase/prolidase N-terminal domain"/>
    <property type="match status" value="1"/>
</dbReference>
<dbReference type="Proteomes" id="UP001597371">
    <property type="component" value="Unassembled WGS sequence"/>
</dbReference>
<dbReference type="InterPro" id="IPR029149">
    <property type="entry name" value="Creatin/AminoP/Spt16_N"/>
</dbReference>
<dbReference type="Pfam" id="PF01321">
    <property type="entry name" value="Creatinase_N"/>
    <property type="match status" value="1"/>
</dbReference>
<evidence type="ECO:0000313" key="8">
    <source>
        <dbReference type="Proteomes" id="UP001597371"/>
    </source>
</evidence>
<keyword evidence="4" id="KW-0482">Metalloprotease</keyword>
<accession>A0ABW5CQ49</accession>
<proteinExistence type="predicted"/>
<dbReference type="PRINTS" id="PR00599">
    <property type="entry name" value="MAPEPTIDASE"/>
</dbReference>
<dbReference type="SUPFAM" id="SSF55920">
    <property type="entry name" value="Creatinase/aminopeptidase"/>
    <property type="match status" value="1"/>
</dbReference>
<feature type="domain" description="Creatinase N-terminal" evidence="6">
    <location>
        <begin position="19"/>
        <end position="153"/>
    </location>
</feature>
<evidence type="ECO:0000259" key="5">
    <source>
        <dbReference type="Pfam" id="PF00557"/>
    </source>
</evidence>
<evidence type="ECO:0000256" key="4">
    <source>
        <dbReference type="ARBA" id="ARBA00023049"/>
    </source>
</evidence>
<evidence type="ECO:0000259" key="6">
    <source>
        <dbReference type="Pfam" id="PF01321"/>
    </source>
</evidence>
<keyword evidence="1" id="KW-0645">Protease</keyword>
<dbReference type="Gene3D" id="3.90.230.10">
    <property type="entry name" value="Creatinase/methionine aminopeptidase superfamily"/>
    <property type="match status" value="1"/>
</dbReference>
<keyword evidence="3" id="KW-0378">Hydrolase</keyword>